<evidence type="ECO:0000313" key="4">
    <source>
        <dbReference type="Proteomes" id="UP001480595"/>
    </source>
</evidence>
<dbReference type="Pfam" id="PF00646">
    <property type="entry name" value="F-box"/>
    <property type="match status" value="1"/>
</dbReference>
<organism evidence="3 4">
    <name type="scientific">Apiospora phragmitis</name>
    <dbReference type="NCBI Taxonomy" id="2905665"/>
    <lineage>
        <taxon>Eukaryota</taxon>
        <taxon>Fungi</taxon>
        <taxon>Dikarya</taxon>
        <taxon>Ascomycota</taxon>
        <taxon>Pezizomycotina</taxon>
        <taxon>Sordariomycetes</taxon>
        <taxon>Xylariomycetidae</taxon>
        <taxon>Amphisphaeriales</taxon>
        <taxon>Apiosporaceae</taxon>
        <taxon>Apiospora</taxon>
    </lineage>
</organism>
<gene>
    <name evidence="3" type="ORF">PG994_014466</name>
</gene>
<feature type="region of interest" description="Disordered" evidence="1">
    <location>
        <begin position="450"/>
        <end position="484"/>
    </location>
</feature>
<keyword evidence="4" id="KW-1185">Reference proteome</keyword>
<feature type="compositionally biased region" description="Basic and acidic residues" evidence="1">
    <location>
        <begin position="472"/>
        <end position="484"/>
    </location>
</feature>
<dbReference type="EMBL" id="JAQQWL010000015">
    <property type="protein sequence ID" value="KAK8041459.1"/>
    <property type="molecule type" value="Genomic_DNA"/>
</dbReference>
<comment type="caution">
    <text evidence="3">The sequence shown here is derived from an EMBL/GenBank/DDBJ whole genome shotgun (WGS) entry which is preliminary data.</text>
</comment>
<proteinExistence type="predicted"/>
<feature type="region of interest" description="Disordered" evidence="1">
    <location>
        <begin position="1"/>
        <end position="102"/>
    </location>
</feature>
<dbReference type="CDD" id="cd09917">
    <property type="entry name" value="F-box_SF"/>
    <property type="match status" value="1"/>
</dbReference>
<feature type="compositionally biased region" description="Basic and acidic residues" evidence="1">
    <location>
        <begin position="93"/>
        <end position="102"/>
    </location>
</feature>
<dbReference type="InterPro" id="IPR036047">
    <property type="entry name" value="F-box-like_dom_sf"/>
</dbReference>
<feature type="compositionally biased region" description="Basic residues" evidence="1">
    <location>
        <begin position="26"/>
        <end position="36"/>
    </location>
</feature>
<dbReference type="GeneID" id="92098938"/>
<accession>A0ABR1T4F9</accession>
<feature type="compositionally biased region" description="Basic and acidic residues" evidence="1">
    <location>
        <begin position="43"/>
        <end position="52"/>
    </location>
</feature>
<sequence>MADTTTKKGGLRAMMGLRSSKEPGRRGKLTKKKKSKIGFASPDPDKLAEPWRNDSASISSRRSSMHSASKRQPASPQHSQATKAQRAPTQPHRLLDKDTGERKDVTEMLHALTYNEDLDAIAEAHHHRDSLEYDLSKPDGTAMLASLSPELWLHVAEYLSALDVARLSSTCRTMAARLGSLPYRLLRDPSNHSDRLDFLLAMDRRLPRHLFCFPCAQWHLRIQPGFESLKPQNVLNPLFECLNRKNAMLPPPRIRITEGRTLPFTFVQLAKRHWALGPAYGIPHQSLGRRWKESGSNWTHSSAYHITNKGHVLMRVTSQVFVAGGLPDAAKRMLLFSRADYTPYFSVCSHWKAGELTSVPKCALDHLPVEAASAKLGLQTRLGVPPRRAAGLVPPLTCGRCRPIRRCSRCPTEYLFELKTAEDRSVAAANGPGRFKPALAVSRWSDLGARAAPGRQGVGGRRRPGPGRVRQLRRDRPAVDQRHI</sequence>
<evidence type="ECO:0000259" key="2">
    <source>
        <dbReference type="Pfam" id="PF00646"/>
    </source>
</evidence>
<dbReference type="InterPro" id="IPR001810">
    <property type="entry name" value="F-box_dom"/>
</dbReference>
<name>A0ABR1T4F9_9PEZI</name>
<feature type="domain" description="F-box" evidence="2">
    <location>
        <begin position="146"/>
        <end position="176"/>
    </location>
</feature>
<dbReference type="SUPFAM" id="SSF81383">
    <property type="entry name" value="F-box domain"/>
    <property type="match status" value="1"/>
</dbReference>
<feature type="compositionally biased region" description="Low complexity" evidence="1">
    <location>
        <begin position="55"/>
        <end position="67"/>
    </location>
</feature>
<evidence type="ECO:0000256" key="1">
    <source>
        <dbReference type="SAM" id="MobiDB-lite"/>
    </source>
</evidence>
<dbReference type="Proteomes" id="UP001480595">
    <property type="component" value="Unassembled WGS sequence"/>
</dbReference>
<protein>
    <recommendedName>
        <fullName evidence="2">F-box domain-containing protein</fullName>
    </recommendedName>
</protein>
<reference evidence="3 4" key="1">
    <citation type="submission" date="2023-01" db="EMBL/GenBank/DDBJ databases">
        <title>Analysis of 21 Apiospora genomes using comparative genomics revels a genus with tremendous synthesis potential of carbohydrate active enzymes and secondary metabolites.</title>
        <authorList>
            <person name="Sorensen T."/>
        </authorList>
    </citation>
    <scope>NUCLEOTIDE SEQUENCE [LARGE SCALE GENOMIC DNA]</scope>
    <source>
        <strain evidence="3 4">CBS 135458</strain>
    </source>
</reference>
<evidence type="ECO:0000313" key="3">
    <source>
        <dbReference type="EMBL" id="KAK8041459.1"/>
    </source>
</evidence>
<dbReference type="RefSeq" id="XP_066709004.1">
    <property type="nucleotide sequence ID" value="XM_066865875.1"/>
</dbReference>
<feature type="compositionally biased region" description="Polar residues" evidence="1">
    <location>
        <begin position="70"/>
        <end position="83"/>
    </location>
</feature>
<feature type="compositionally biased region" description="Basic residues" evidence="1">
    <location>
        <begin position="460"/>
        <end position="471"/>
    </location>
</feature>